<organism evidence="2 3">
    <name type="scientific">Armillaria ostoyae</name>
    <name type="common">Armillaria root rot fungus</name>
    <dbReference type="NCBI Taxonomy" id="47428"/>
    <lineage>
        <taxon>Eukaryota</taxon>
        <taxon>Fungi</taxon>
        <taxon>Dikarya</taxon>
        <taxon>Basidiomycota</taxon>
        <taxon>Agaricomycotina</taxon>
        <taxon>Agaricomycetes</taxon>
        <taxon>Agaricomycetidae</taxon>
        <taxon>Agaricales</taxon>
        <taxon>Marasmiineae</taxon>
        <taxon>Physalacriaceae</taxon>
        <taxon>Armillaria</taxon>
    </lineage>
</organism>
<protein>
    <submittedName>
        <fullName evidence="2">Uncharacterized protein</fullName>
    </submittedName>
</protein>
<dbReference type="EMBL" id="FUEG01000005">
    <property type="protein sequence ID" value="SJL05032.1"/>
    <property type="molecule type" value="Genomic_DNA"/>
</dbReference>
<gene>
    <name evidence="2" type="ORF">ARMOST_08404</name>
</gene>
<accession>A0A284R8L9</accession>
<dbReference type="OrthoDB" id="2884271at2759"/>
<proteinExistence type="predicted"/>
<feature type="region of interest" description="Disordered" evidence="1">
    <location>
        <begin position="79"/>
        <end position="102"/>
    </location>
</feature>
<name>A0A284R8L9_ARMOS</name>
<evidence type="ECO:0000313" key="2">
    <source>
        <dbReference type="EMBL" id="SJL05032.1"/>
    </source>
</evidence>
<dbReference type="AlphaFoldDB" id="A0A284R8L9"/>
<dbReference type="OMA" id="RRAICSA"/>
<keyword evidence="3" id="KW-1185">Reference proteome</keyword>
<evidence type="ECO:0000256" key="1">
    <source>
        <dbReference type="SAM" id="MobiDB-lite"/>
    </source>
</evidence>
<sequence>MKYWYPPAAEPFVCESTLLFLTTISLVDQAWELAGKLAKHASDLPQAPLSPGTRRAICSAGYSMATSITRILRVTEPEGAYDEDDLPRTSPNEPRQPAKTRLPRDIVAERIDDLLEAEHPPITLNEIKDIFMGTSIRDYQKREQKAFSRLICRYEPVSTKDLSDAFPLSLRPSEHTFARTFINLSKFHSEKDVYKRLLGRDQHLLSFSDSQPLSGLIYYVMHTMASLQWALDYSSQSAEDKTAYVEDLCAVMRKSDLDKAGNADARGAIFSAFKAQHRKHVTFRNSLIKLYQLFGISIFLDPSLYASKLSGLPAHSATFGSTVSALAADPRIKRLANDPVRRQDNRTLFFRVMTLFGTNAVGAYIHDFLALVPEDFVLEIDH</sequence>
<reference evidence="3" key="1">
    <citation type="journal article" date="2017" name="Nat. Ecol. Evol.">
        <title>Genome expansion and lineage-specific genetic innovations in the forest pathogenic fungi Armillaria.</title>
        <authorList>
            <person name="Sipos G."/>
            <person name="Prasanna A.N."/>
            <person name="Walter M.C."/>
            <person name="O'Connor E."/>
            <person name="Balint B."/>
            <person name="Krizsan K."/>
            <person name="Kiss B."/>
            <person name="Hess J."/>
            <person name="Varga T."/>
            <person name="Slot J."/>
            <person name="Riley R."/>
            <person name="Boka B."/>
            <person name="Rigling D."/>
            <person name="Barry K."/>
            <person name="Lee J."/>
            <person name="Mihaltcheva S."/>
            <person name="LaButti K."/>
            <person name="Lipzen A."/>
            <person name="Waldron R."/>
            <person name="Moloney N.M."/>
            <person name="Sperisen C."/>
            <person name="Kredics L."/>
            <person name="Vagvoelgyi C."/>
            <person name="Patrignani A."/>
            <person name="Fitzpatrick D."/>
            <person name="Nagy I."/>
            <person name="Doyle S."/>
            <person name="Anderson J.B."/>
            <person name="Grigoriev I.V."/>
            <person name="Gueldener U."/>
            <person name="Muensterkoetter M."/>
            <person name="Nagy L.G."/>
        </authorList>
    </citation>
    <scope>NUCLEOTIDE SEQUENCE [LARGE SCALE GENOMIC DNA]</scope>
    <source>
        <strain evidence="3">C18/9</strain>
    </source>
</reference>
<dbReference type="Proteomes" id="UP000219338">
    <property type="component" value="Unassembled WGS sequence"/>
</dbReference>
<evidence type="ECO:0000313" key="3">
    <source>
        <dbReference type="Proteomes" id="UP000219338"/>
    </source>
</evidence>